<dbReference type="GO" id="GO:0005524">
    <property type="term" value="F:ATP binding"/>
    <property type="evidence" value="ECO:0007669"/>
    <property type="project" value="UniProtKB-KW"/>
</dbReference>
<evidence type="ECO:0000256" key="1">
    <source>
        <dbReference type="ARBA" id="ARBA00022741"/>
    </source>
</evidence>
<dbReference type="SUPFAM" id="SSF52540">
    <property type="entry name" value="P-loop containing nucleoside triphosphate hydrolases"/>
    <property type="match status" value="1"/>
</dbReference>
<evidence type="ECO:0000259" key="3">
    <source>
        <dbReference type="Pfam" id="PF06414"/>
    </source>
</evidence>
<protein>
    <submittedName>
        <fullName evidence="4">Zeta toxin</fullName>
    </submittedName>
</protein>
<dbReference type="Gene3D" id="3.40.50.300">
    <property type="entry name" value="P-loop containing nucleotide triphosphate hydrolases"/>
    <property type="match status" value="1"/>
</dbReference>
<dbReference type="AlphaFoldDB" id="A0A2N7UP04"/>
<dbReference type="RefSeq" id="WP_102586853.1">
    <property type="nucleotide sequence ID" value="NZ_BNAE01000001.1"/>
</dbReference>
<dbReference type="InterPro" id="IPR010488">
    <property type="entry name" value="Zeta_toxin_domain"/>
</dbReference>
<evidence type="ECO:0000256" key="2">
    <source>
        <dbReference type="ARBA" id="ARBA00022840"/>
    </source>
</evidence>
<keyword evidence="2" id="KW-0067">ATP-binding</keyword>
<dbReference type="OrthoDB" id="6421666at2"/>
<reference evidence="4 5" key="1">
    <citation type="submission" date="2018-01" db="EMBL/GenBank/DDBJ databases">
        <title>Halomonas endophytica sp. nov., isolated from storage liquid in the stems of Populus euphratica.</title>
        <authorList>
            <person name="Chen C."/>
        </authorList>
    </citation>
    <scope>NUCLEOTIDE SEQUENCE [LARGE SCALE GENOMIC DNA]</scope>
    <source>
        <strain evidence="4 5">BZ-SZ-XJ27</strain>
    </source>
</reference>
<dbReference type="GO" id="GO:0016301">
    <property type="term" value="F:kinase activity"/>
    <property type="evidence" value="ECO:0007669"/>
    <property type="project" value="InterPro"/>
</dbReference>
<dbReference type="InterPro" id="IPR027417">
    <property type="entry name" value="P-loop_NTPase"/>
</dbReference>
<proteinExistence type="predicted"/>
<dbReference type="Proteomes" id="UP000235547">
    <property type="component" value="Unassembled WGS sequence"/>
</dbReference>
<comment type="caution">
    <text evidence="4">The sequence shown here is derived from an EMBL/GenBank/DDBJ whole genome shotgun (WGS) entry which is preliminary data.</text>
</comment>
<evidence type="ECO:0000313" key="4">
    <source>
        <dbReference type="EMBL" id="PMR82183.1"/>
    </source>
</evidence>
<keyword evidence="1" id="KW-0547">Nucleotide-binding</keyword>
<organism evidence="4 5">
    <name type="scientific">Halomonas urumqiensis</name>
    <dbReference type="NCBI Taxonomy" id="1684789"/>
    <lineage>
        <taxon>Bacteria</taxon>
        <taxon>Pseudomonadati</taxon>
        <taxon>Pseudomonadota</taxon>
        <taxon>Gammaproteobacteria</taxon>
        <taxon>Oceanospirillales</taxon>
        <taxon>Halomonadaceae</taxon>
        <taxon>Halomonas</taxon>
    </lineage>
</organism>
<accession>A0A2N7UP04</accession>
<keyword evidence="5" id="KW-1185">Reference proteome</keyword>
<dbReference type="Pfam" id="PF06414">
    <property type="entry name" value="Zeta_toxin"/>
    <property type="match status" value="1"/>
</dbReference>
<sequence length="238" mass="27455">MTDEEVREAAIQHARRHKKAIAKRLTDKSVYPREKLPVSVFMAGSPGAGKTESSLALLETFREKAGLKVLRIDPDELRGELPGYTGGNSWLFQHAVSILVDKMHDLALEQKQSFVLDGTLANYEIAKRNVERSTSRGRFVQVLYVYQEPKLAWQFVQARECLEGRRIPLESFVDQYFESRRVVNALKREFKKQVHIDLLIKNNDNSVKSSRTNIDRIDGHLPEKYTRQSLLRDLIPHR</sequence>
<gene>
    <name evidence="4" type="ORF">C1H70_03035</name>
</gene>
<name>A0A2N7UP04_9GAMM</name>
<feature type="domain" description="Zeta toxin" evidence="3">
    <location>
        <begin position="25"/>
        <end position="208"/>
    </location>
</feature>
<evidence type="ECO:0000313" key="5">
    <source>
        <dbReference type="Proteomes" id="UP000235547"/>
    </source>
</evidence>
<dbReference type="EMBL" id="PNRG01000005">
    <property type="protein sequence ID" value="PMR82183.1"/>
    <property type="molecule type" value="Genomic_DNA"/>
</dbReference>